<dbReference type="OrthoDB" id="540004at2759"/>
<proteinExistence type="predicted"/>
<organism evidence="2 3">
    <name type="scientific">Capronia epimyces CBS 606.96</name>
    <dbReference type="NCBI Taxonomy" id="1182542"/>
    <lineage>
        <taxon>Eukaryota</taxon>
        <taxon>Fungi</taxon>
        <taxon>Dikarya</taxon>
        <taxon>Ascomycota</taxon>
        <taxon>Pezizomycotina</taxon>
        <taxon>Eurotiomycetes</taxon>
        <taxon>Chaetothyriomycetidae</taxon>
        <taxon>Chaetothyriales</taxon>
        <taxon>Herpotrichiellaceae</taxon>
        <taxon>Capronia</taxon>
    </lineage>
</organism>
<dbReference type="InterPro" id="IPR029063">
    <property type="entry name" value="SAM-dependent_MTases_sf"/>
</dbReference>
<evidence type="ECO:0000313" key="3">
    <source>
        <dbReference type="Proteomes" id="UP000019478"/>
    </source>
</evidence>
<evidence type="ECO:0008006" key="4">
    <source>
        <dbReference type="Google" id="ProtNLM"/>
    </source>
</evidence>
<dbReference type="RefSeq" id="XP_007734779.1">
    <property type="nucleotide sequence ID" value="XM_007736589.1"/>
</dbReference>
<dbReference type="HOGENOM" id="CLU_037990_6_1_1"/>
<evidence type="ECO:0000256" key="1">
    <source>
        <dbReference type="SAM" id="Phobius"/>
    </source>
</evidence>
<dbReference type="EMBL" id="AMGY01000005">
    <property type="protein sequence ID" value="EXJ82656.1"/>
    <property type="molecule type" value="Genomic_DNA"/>
</dbReference>
<dbReference type="PANTHER" id="PTHR45036:SF1">
    <property type="entry name" value="METHYLTRANSFERASE LIKE 7A"/>
    <property type="match status" value="1"/>
</dbReference>
<keyword evidence="1" id="KW-0812">Transmembrane</keyword>
<protein>
    <recommendedName>
        <fullName evidence="4">Methyltransferase type 11 domain-containing protein</fullName>
    </recommendedName>
</protein>
<reference evidence="2 3" key="1">
    <citation type="submission" date="2013-03" db="EMBL/GenBank/DDBJ databases">
        <title>The Genome Sequence of Capronia epimyces CBS 606.96.</title>
        <authorList>
            <consortium name="The Broad Institute Genomics Platform"/>
            <person name="Cuomo C."/>
            <person name="de Hoog S."/>
            <person name="Gorbushina A."/>
            <person name="Walker B."/>
            <person name="Young S.K."/>
            <person name="Zeng Q."/>
            <person name="Gargeya S."/>
            <person name="Fitzgerald M."/>
            <person name="Haas B."/>
            <person name="Abouelleil A."/>
            <person name="Allen A.W."/>
            <person name="Alvarado L."/>
            <person name="Arachchi H.M."/>
            <person name="Berlin A.M."/>
            <person name="Chapman S.B."/>
            <person name="Gainer-Dewar J."/>
            <person name="Goldberg J."/>
            <person name="Griggs A."/>
            <person name="Gujja S."/>
            <person name="Hansen M."/>
            <person name="Howarth C."/>
            <person name="Imamovic A."/>
            <person name="Ireland A."/>
            <person name="Larimer J."/>
            <person name="McCowan C."/>
            <person name="Murphy C."/>
            <person name="Pearson M."/>
            <person name="Poon T.W."/>
            <person name="Priest M."/>
            <person name="Roberts A."/>
            <person name="Saif S."/>
            <person name="Shea T."/>
            <person name="Sisk P."/>
            <person name="Sykes S."/>
            <person name="Wortman J."/>
            <person name="Nusbaum C."/>
            <person name="Birren B."/>
        </authorList>
    </citation>
    <scope>NUCLEOTIDE SEQUENCE [LARGE SCALE GENOMIC DNA]</scope>
    <source>
        <strain evidence="2 3">CBS 606.96</strain>
    </source>
</reference>
<keyword evidence="3" id="KW-1185">Reference proteome</keyword>
<dbReference type="PANTHER" id="PTHR45036">
    <property type="entry name" value="METHYLTRANSFERASE LIKE 7B"/>
    <property type="match status" value="1"/>
</dbReference>
<feature type="transmembrane region" description="Helical" evidence="1">
    <location>
        <begin position="20"/>
        <end position="37"/>
    </location>
</feature>
<dbReference type="AlphaFoldDB" id="W9Y085"/>
<keyword evidence="1" id="KW-0472">Membrane</keyword>
<dbReference type="SUPFAM" id="SSF53335">
    <property type="entry name" value="S-adenosyl-L-methionine-dependent methyltransferases"/>
    <property type="match status" value="1"/>
</dbReference>
<sequence>MSWPPLRERLSDLIFPGYMLYGSAYSFLATAFDFFLIQRQAPSASNLQRVRDEAFSRFWTRRTAPVEPAPPPAGPSALIPPLLSRAHGVVLDIGPGSGSHVSCFADNPNISAIYGAEPSGGLHAPLQARIDQAKLTDDYHILGCTAEKKALLSALAKEGVSPAADGLFDTIVSLRVLCSVPDLDETARDLYSLLRPGGDLMVVEHVRNPWTTTGSVLARAMQILYHALGWRFFLAGCEMSRDIAGVLKSAGDWEAVDLKTHFEWSALPHVSGTLTKKR</sequence>
<keyword evidence="1" id="KW-1133">Transmembrane helix</keyword>
<dbReference type="eggNOG" id="KOG4300">
    <property type="taxonomic scope" value="Eukaryota"/>
</dbReference>
<comment type="caution">
    <text evidence="2">The sequence shown here is derived from an EMBL/GenBank/DDBJ whole genome shotgun (WGS) entry which is preliminary data.</text>
</comment>
<dbReference type="InterPro" id="IPR052356">
    <property type="entry name" value="Thiol_S-MT"/>
</dbReference>
<dbReference type="GeneID" id="19170579"/>
<dbReference type="Gene3D" id="3.40.50.150">
    <property type="entry name" value="Vaccinia Virus protein VP39"/>
    <property type="match status" value="1"/>
</dbReference>
<evidence type="ECO:0000313" key="2">
    <source>
        <dbReference type="EMBL" id="EXJ82656.1"/>
    </source>
</evidence>
<accession>W9Y085</accession>
<gene>
    <name evidence="2" type="ORF">A1O3_06469</name>
</gene>
<name>W9Y085_9EURO</name>
<dbReference type="Pfam" id="PF13489">
    <property type="entry name" value="Methyltransf_23"/>
    <property type="match status" value="1"/>
</dbReference>
<dbReference type="STRING" id="1182542.W9Y085"/>
<dbReference type="Proteomes" id="UP000019478">
    <property type="component" value="Unassembled WGS sequence"/>
</dbReference>